<reference evidence="1 2" key="1">
    <citation type="journal article" date="2019" name="Nat. Microbiol.">
        <title>Mediterranean grassland soil C-N compound turnover is dependent on rainfall and depth, and is mediated by genomically divergent microorganisms.</title>
        <authorList>
            <person name="Diamond S."/>
            <person name="Andeer P.F."/>
            <person name="Li Z."/>
            <person name="Crits-Christoph A."/>
            <person name="Burstein D."/>
            <person name="Anantharaman K."/>
            <person name="Lane K.R."/>
            <person name="Thomas B.C."/>
            <person name="Pan C."/>
            <person name="Northen T.R."/>
            <person name="Banfield J.F."/>
        </authorList>
    </citation>
    <scope>NUCLEOTIDE SEQUENCE [LARGE SCALE GENOMIC DNA]</scope>
    <source>
        <strain evidence="1">WS_2</strain>
    </source>
</reference>
<evidence type="ECO:0000313" key="1">
    <source>
        <dbReference type="EMBL" id="TMQ50063.1"/>
    </source>
</evidence>
<gene>
    <name evidence="1" type="ORF">E6K72_11785</name>
</gene>
<name>A0A538SFB3_UNCEI</name>
<evidence type="ECO:0000313" key="2">
    <source>
        <dbReference type="Proteomes" id="UP000317716"/>
    </source>
</evidence>
<comment type="caution">
    <text evidence="1">The sequence shown here is derived from an EMBL/GenBank/DDBJ whole genome shotgun (WGS) entry which is preliminary data.</text>
</comment>
<accession>A0A538SFB3</accession>
<proteinExistence type="predicted"/>
<dbReference type="EMBL" id="VBOS01000426">
    <property type="protein sequence ID" value="TMQ50063.1"/>
    <property type="molecule type" value="Genomic_DNA"/>
</dbReference>
<organism evidence="1 2">
    <name type="scientific">Eiseniibacteriota bacterium</name>
    <dbReference type="NCBI Taxonomy" id="2212470"/>
    <lineage>
        <taxon>Bacteria</taxon>
        <taxon>Candidatus Eiseniibacteriota</taxon>
    </lineage>
</organism>
<dbReference type="Proteomes" id="UP000317716">
    <property type="component" value="Unassembled WGS sequence"/>
</dbReference>
<protein>
    <submittedName>
        <fullName evidence="1">Uncharacterized protein</fullName>
    </submittedName>
</protein>
<feature type="non-terminal residue" evidence="1">
    <location>
        <position position="63"/>
    </location>
</feature>
<sequence length="63" mass="7178">MERTTDADAERRIESLTANLLECYEELDLIYRLSRGLKSTLDARRSAELVLAEAMEIFEADLG</sequence>
<dbReference type="AlphaFoldDB" id="A0A538SFB3"/>